<accession>A0ABX0LM66</accession>
<evidence type="ECO:0000256" key="3">
    <source>
        <dbReference type="ARBA" id="ARBA00023002"/>
    </source>
</evidence>
<dbReference type="InterPro" id="IPR016215">
    <property type="entry name" value="NTA_MOA"/>
</dbReference>
<evidence type="ECO:0000313" key="8">
    <source>
        <dbReference type="EMBL" id="NHZ33768.1"/>
    </source>
</evidence>
<organism evidence="8 9">
    <name type="scientific">Massilia rubra</name>
    <dbReference type="NCBI Taxonomy" id="2607910"/>
    <lineage>
        <taxon>Bacteria</taxon>
        <taxon>Pseudomonadati</taxon>
        <taxon>Pseudomonadota</taxon>
        <taxon>Betaproteobacteria</taxon>
        <taxon>Burkholderiales</taxon>
        <taxon>Oxalobacteraceae</taxon>
        <taxon>Telluria group</taxon>
        <taxon>Massilia</taxon>
    </lineage>
</organism>
<dbReference type="SUPFAM" id="SSF51679">
    <property type="entry name" value="Bacterial luciferase-like"/>
    <property type="match status" value="1"/>
</dbReference>
<feature type="region of interest" description="Disordered" evidence="6">
    <location>
        <begin position="439"/>
        <end position="463"/>
    </location>
</feature>
<name>A0ABX0LM66_9BURK</name>
<evidence type="ECO:0000256" key="5">
    <source>
        <dbReference type="ARBA" id="ARBA00033748"/>
    </source>
</evidence>
<sequence length="463" mass="50810">MGQPIRFNAFQMNTVGHQSPGLWTHPRDDSHRYLDADYWIELAQLLEAGHFDAIFLADVLGVYDVYQGSADAALRHAVQAPLNDPLALAPIIAGATRHLGIGVTAALTYEHPYTFARRISTLDHLTKGRIGWNIVTGYLDSAARNLGLQKQLAHDERYDLADEYLDVVYKLWEKSWEDDAVVRDKACGVYADPDKVHPINHEGRHYKVPGIHLCEPSPQRTPFLYQAGASPRGMAFAARHAEATFVSGPSVKVVKRYVDDTRAAVRAAGRDGDALLVYAQALIVTAPTSDEAHAKYEDYQRHVNIDAALALLSGWTGVDFSRIPLDATIDYIETEAGRSALASLSAADPSRTWTVREAARFIGLGGRGPILVGSPGEVADQLETWMDQTGVDGFNLAFAISHETMRDVVELVVPELQRRGRYRSDGDSVGATLRHQLTGKGARLPASHHGRQVRIDPPLQSAS</sequence>
<dbReference type="PIRSF" id="PIRSF000337">
    <property type="entry name" value="NTA_MOA"/>
    <property type="match status" value="1"/>
</dbReference>
<gene>
    <name evidence="8" type="ORF">F0185_09215</name>
</gene>
<comment type="similarity">
    <text evidence="5">Belongs to the NtaA/SnaA/DszA monooxygenase family.</text>
</comment>
<keyword evidence="9" id="KW-1185">Reference proteome</keyword>
<dbReference type="Gene3D" id="3.20.20.30">
    <property type="entry name" value="Luciferase-like domain"/>
    <property type="match status" value="1"/>
</dbReference>
<evidence type="ECO:0000256" key="1">
    <source>
        <dbReference type="ARBA" id="ARBA00022630"/>
    </source>
</evidence>
<evidence type="ECO:0000259" key="7">
    <source>
        <dbReference type="Pfam" id="PF00296"/>
    </source>
</evidence>
<proteinExistence type="inferred from homology"/>
<dbReference type="EMBL" id="VUYU01000005">
    <property type="protein sequence ID" value="NHZ33768.1"/>
    <property type="molecule type" value="Genomic_DNA"/>
</dbReference>
<dbReference type="NCBIfam" id="TIGR03860">
    <property type="entry name" value="FMN_nitrolo"/>
    <property type="match status" value="1"/>
</dbReference>
<dbReference type="Pfam" id="PF00296">
    <property type="entry name" value="Bac_luciferase"/>
    <property type="match status" value="1"/>
</dbReference>
<keyword evidence="1" id="KW-0285">Flavoprotein</keyword>
<dbReference type="RefSeq" id="WP_167223689.1">
    <property type="nucleotide sequence ID" value="NZ_VUYU01000005.1"/>
</dbReference>
<keyword evidence="3" id="KW-0560">Oxidoreductase</keyword>
<feature type="domain" description="Luciferase-like" evidence="7">
    <location>
        <begin position="25"/>
        <end position="392"/>
    </location>
</feature>
<dbReference type="PANTHER" id="PTHR30011:SF16">
    <property type="entry name" value="C2H2 FINGER DOMAIN TRANSCRIPTION FACTOR (EUROFUNG)-RELATED"/>
    <property type="match status" value="1"/>
</dbReference>
<dbReference type="InterPro" id="IPR011251">
    <property type="entry name" value="Luciferase-like_dom"/>
</dbReference>
<dbReference type="Proteomes" id="UP000785613">
    <property type="component" value="Unassembled WGS sequence"/>
</dbReference>
<reference evidence="8 9" key="1">
    <citation type="submission" date="2019-09" db="EMBL/GenBank/DDBJ databases">
        <title>Taxonomy of Antarctic Massilia spp.: description of Massilia rubra sp. nov., Massilia aquatica sp. nov., Massilia mucilaginosa sp. nov., Massilia frigida sp. nov. isolated from streams, lakes and regoliths.</title>
        <authorList>
            <person name="Holochova P."/>
            <person name="Sedlacek I."/>
            <person name="Kralova S."/>
            <person name="Maslanova I."/>
            <person name="Busse H.-J."/>
            <person name="Stankova E."/>
            <person name="Vrbovska V."/>
            <person name="Kovarovic V."/>
            <person name="Bartak M."/>
            <person name="Svec P."/>
            <person name="Pantucek R."/>
        </authorList>
    </citation>
    <scope>NUCLEOTIDE SEQUENCE [LARGE SCALE GENOMIC DNA]</scope>
    <source>
        <strain evidence="8 9">CCM 8692</strain>
    </source>
</reference>
<evidence type="ECO:0000256" key="6">
    <source>
        <dbReference type="SAM" id="MobiDB-lite"/>
    </source>
</evidence>
<evidence type="ECO:0000313" key="9">
    <source>
        <dbReference type="Proteomes" id="UP000785613"/>
    </source>
</evidence>
<dbReference type="InterPro" id="IPR051260">
    <property type="entry name" value="Diverse_substr_monoxygenases"/>
</dbReference>
<comment type="caution">
    <text evidence="8">The sequence shown here is derived from an EMBL/GenBank/DDBJ whole genome shotgun (WGS) entry which is preliminary data.</text>
</comment>
<keyword evidence="2" id="KW-0288">FMN</keyword>
<evidence type="ECO:0000256" key="2">
    <source>
        <dbReference type="ARBA" id="ARBA00022643"/>
    </source>
</evidence>
<keyword evidence="4" id="KW-0503">Monooxygenase</keyword>
<protein>
    <submittedName>
        <fullName evidence="8">LLM class flavin-dependent oxidoreductase</fullName>
    </submittedName>
</protein>
<dbReference type="PANTHER" id="PTHR30011">
    <property type="entry name" value="ALKANESULFONATE MONOOXYGENASE-RELATED"/>
    <property type="match status" value="1"/>
</dbReference>
<evidence type="ECO:0000256" key="4">
    <source>
        <dbReference type="ARBA" id="ARBA00023033"/>
    </source>
</evidence>
<dbReference type="InterPro" id="IPR036661">
    <property type="entry name" value="Luciferase-like_sf"/>
</dbReference>